<accession>A0ACA9PH63</accession>
<evidence type="ECO:0000313" key="1">
    <source>
        <dbReference type="EMBL" id="CAG8709514.1"/>
    </source>
</evidence>
<name>A0ACA9PH63_9GLOM</name>
<organism evidence="1 2">
    <name type="scientific">Acaulospora colombiana</name>
    <dbReference type="NCBI Taxonomy" id="27376"/>
    <lineage>
        <taxon>Eukaryota</taxon>
        <taxon>Fungi</taxon>
        <taxon>Fungi incertae sedis</taxon>
        <taxon>Mucoromycota</taxon>
        <taxon>Glomeromycotina</taxon>
        <taxon>Glomeromycetes</taxon>
        <taxon>Diversisporales</taxon>
        <taxon>Acaulosporaceae</taxon>
        <taxon>Acaulospora</taxon>
    </lineage>
</organism>
<dbReference type="Proteomes" id="UP000789525">
    <property type="component" value="Unassembled WGS sequence"/>
</dbReference>
<sequence length="59" mass="6728">MTLRLSVRKGPKNRSEWKKEASLDLARSTMMVAYREWLAARLAADGTRMTSMLGGWLEV</sequence>
<comment type="caution">
    <text evidence="1">The sequence shown here is derived from an EMBL/GenBank/DDBJ whole genome shotgun (WGS) entry which is preliminary data.</text>
</comment>
<protein>
    <submittedName>
        <fullName evidence="1">1172_t:CDS:1</fullName>
    </submittedName>
</protein>
<proteinExistence type="predicted"/>
<evidence type="ECO:0000313" key="2">
    <source>
        <dbReference type="Proteomes" id="UP000789525"/>
    </source>
</evidence>
<gene>
    <name evidence="1" type="ORF">ACOLOM_LOCUS10594</name>
</gene>
<dbReference type="EMBL" id="CAJVPT010034901">
    <property type="protein sequence ID" value="CAG8709514.1"/>
    <property type="molecule type" value="Genomic_DNA"/>
</dbReference>
<reference evidence="1" key="1">
    <citation type="submission" date="2021-06" db="EMBL/GenBank/DDBJ databases">
        <authorList>
            <person name="Kallberg Y."/>
            <person name="Tangrot J."/>
            <person name="Rosling A."/>
        </authorList>
    </citation>
    <scope>NUCLEOTIDE SEQUENCE</scope>
    <source>
        <strain evidence="1">CL356</strain>
    </source>
</reference>
<keyword evidence="2" id="KW-1185">Reference proteome</keyword>